<keyword evidence="4" id="KW-0418">Kinase</keyword>
<dbReference type="AlphaFoldDB" id="A0A396ZUA9"/>
<dbReference type="SUPFAM" id="SSF56112">
    <property type="entry name" value="Protein kinase-like (PK-like)"/>
    <property type="match status" value="1"/>
</dbReference>
<evidence type="ECO:0000256" key="3">
    <source>
        <dbReference type="ARBA" id="ARBA00022741"/>
    </source>
</evidence>
<dbReference type="InterPro" id="IPR000719">
    <property type="entry name" value="Prot_kinase_dom"/>
</dbReference>
<sequence length="330" mass="36701">MLHRLYDYLVCCGRRRRRQEDTVPITHRSVEVDYELLNVVGAGKTCRVYRARAKQDATTIVAVKVIQTSYLSTPSRVHALECELRALSQLRAQPQVLTLLAVYQDDTTVALVTSYVGGGQLVPALCARKSINEHTIRTLVRELVEVLAAMHSLGITHRDLKPENLLLEEADRLKVVDFGISHIDDSNHPPMVGLCGTGPFMAPEVFDTNVPYTSKVDIWALGVCVFVLLTGHVPFEAKFMSAMEDKIRAGEYTLPPHQHVSATARSFVATCLNTVASNRPSAKSLLLHPWLDLNQVQSVFSIPFSDDHMTCLQSYANPTTAPPCIHQHHE</sequence>
<dbReference type="InterPro" id="IPR011009">
    <property type="entry name" value="Kinase-like_dom_sf"/>
</dbReference>
<organism evidence="10 11">
    <name type="scientific">Aphanomyces astaci</name>
    <name type="common">Crayfish plague agent</name>
    <dbReference type="NCBI Taxonomy" id="112090"/>
    <lineage>
        <taxon>Eukaryota</taxon>
        <taxon>Sar</taxon>
        <taxon>Stramenopiles</taxon>
        <taxon>Oomycota</taxon>
        <taxon>Saprolegniomycetes</taxon>
        <taxon>Saprolegniales</taxon>
        <taxon>Verrucalvaceae</taxon>
        <taxon>Aphanomyces</taxon>
    </lineage>
</organism>
<evidence type="ECO:0000313" key="11">
    <source>
        <dbReference type="Proteomes" id="UP000266239"/>
    </source>
</evidence>
<evidence type="ECO:0000313" key="10">
    <source>
        <dbReference type="EMBL" id="RHX98185.1"/>
    </source>
</evidence>
<feature type="binding site" evidence="7">
    <location>
        <begin position="163"/>
        <end position="164"/>
    </location>
    <ligand>
        <name>ATP</name>
        <dbReference type="ChEBI" id="CHEBI:30616"/>
    </ligand>
</feature>
<evidence type="ECO:0000256" key="5">
    <source>
        <dbReference type="ARBA" id="ARBA00022840"/>
    </source>
</evidence>
<dbReference type="VEuPathDB" id="FungiDB:H257_00893"/>
<dbReference type="Pfam" id="PF00069">
    <property type="entry name" value="Pkinase"/>
    <property type="match status" value="1"/>
</dbReference>
<dbReference type="Gene3D" id="1.10.510.10">
    <property type="entry name" value="Transferase(Phosphotransferase) domain 1"/>
    <property type="match status" value="1"/>
</dbReference>
<keyword evidence="3 7" id="KW-0547">Nucleotide-binding</keyword>
<dbReference type="PANTHER" id="PTHR24350">
    <property type="entry name" value="SERINE/THREONINE-PROTEIN KINASE IAL-RELATED"/>
    <property type="match status" value="1"/>
</dbReference>
<dbReference type="PROSITE" id="PS50011">
    <property type="entry name" value="PROTEIN_KINASE_DOM"/>
    <property type="match status" value="1"/>
</dbReference>
<dbReference type="Proteomes" id="UP000266239">
    <property type="component" value="Unassembled WGS sequence"/>
</dbReference>
<protein>
    <recommendedName>
        <fullName evidence="9">Protein kinase domain-containing protein</fullName>
    </recommendedName>
</protein>
<dbReference type="PROSITE" id="PS00108">
    <property type="entry name" value="PROTEIN_KINASE_ST"/>
    <property type="match status" value="1"/>
</dbReference>
<evidence type="ECO:0000256" key="2">
    <source>
        <dbReference type="ARBA" id="ARBA00022679"/>
    </source>
</evidence>
<name>A0A396ZUA9_APHAT</name>
<keyword evidence="1" id="KW-0723">Serine/threonine-protein kinase</keyword>
<dbReference type="EMBL" id="QUTA01011804">
    <property type="protein sequence ID" value="RHX98185.1"/>
    <property type="molecule type" value="Genomic_DNA"/>
</dbReference>
<keyword evidence="5 7" id="KW-0067">ATP-binding</keyword>
<reference evidence="10 11" key="1">
    <citation type="submission" date="2018-08" db="EMBL/GenBank/DDBJ databases">
        <title>Aphanomyces genome sequencing and annotation.</title>
        <authorList>
            <person name="Minardi D."/>
            <person name="Oidtmann B."/>
            <person name="Van Der Giezen M."/>
            <person name="Studholme D.J."/>
        </authorList>
    </citation>
    <scope>NUCLEOTIDE SEQUENCE [LARGE SCALE GENOMIC DNA]</scope>
    <source>
        <strain evidence="10 11">Yx</strain>
    </source>
</reference>
<feature type="domain" description="Protein kinase" evidence="9">
    <location>
        <begin position="34"/>
        <end position="291"/>
    </location>
</feature>
<accession>A0A396ZUA9</accession>
<evidence type="ECO:0000256" key="1">
    <source>
        <dbReference type="ARBA" id="ARBA00022527"/>
    </source>
</evidence>
<keyword evidence="2" id="KW-0808">Transferase</keyword>
<evidence type="ECO:0000256" key="6">
    <source>
        <dbReference type="PIRSR" id="PIRSR630616-1"/>
    </source>
</evidence>
<proteinExistence type="predicted"/>
<feature type="cross-link" description="Glycyl lysine isopeptide (Lys-Gly) (interchain with G-Cter in SUMO2)" evidence="8">
    <location>
        <position position="161"/>
    </location>
</feature>
<dbReference type="InterPro" id="IPR008271">
    <property type="entry name" value="Ser/Thr_kinase_AS"/>
</dbReference>
<dbReference type="SMART" id="SM00220">
    <property type="entry name" value="S_TKc"/>
    <property type="match status" value="1"/>
</dbReference>
<feature type="binding site" evidence="7">
    <location>
        <position position="177"/>
    </location>
    <ligand>
        <name>ATP</name>
        <dbReference type="ChEBI" id="CHEBI:30616"/>
    </ligand>
</feature>
<comment type="caution">
    <text evidence="10">The sequence shown here is derived from an EMBL/GenBank/DDBJ whole genome shotgun (WGS) entry which is preliminary data.</text>
</comment>
<feature type="active site" description="Proton acceptor" evidence="6">
    <location>
        <position position="159"/>
    </location>
</feature>
<gene>
    <name evidence="10" type="ORF">DYB25_000474</name>
</gene>
<evidence type="ECO:0000256" key="4">
    <source>
        <dbReference type="ARBA" id="ARBA00022777"/>
    </source>
</evidence>
<evidence type="ECO:0000259" key="9">
    <source>
        <dbReference type="PROSITE" id="PS50011"/>
    </source>
</evidence>
<dbReference type="GO" id="GO:0004674">
    <property type="term" value="F:protein serine/threonine kinase activity"/>
    <property type="evidence" value="ECO:0007669"/>
    <property type="project" value="UniProtKB-KW"/>
</dbReference>
<evidence type="ECO:0000256" key="7">
    <source>
        <dbReference type="PIRSR" id="PIRSR630616-2"/>
    </source>
</evidence>
<dbReference type="FunFam" id="1.10.510.10:FF:000571">
    <property type="entry name" value="Maternal embryonic leucine zipper kinase"/>
    <property type="match status" value="1"/>
</dbReference>
<feature type="binding site" evidence="7">
    <location>
        <position position="44"/>
    </location>
    <ligand>
        <name>ATP</name>
        <dbReference type="ChEBI" id="CHEBI:30616"/>
    </ligand>
</feature>
<dbReference type="GO" id="GO:0005524">
    <property type="term" value="F:ATP binding"/>
    <property type="evidence" value="ECO:0007669"/>
    <property type="project" value="UniProtKB-KW"/>
</dbReference>
<feature type="binding site" evidence="7">
    <location>
        <position position="64"/>
    </location>
    <ligand>
        <name>ATP</name>
        <dbReference type="ChEBI" id="CHEBI:30616"/>
    </ligand>
</feature>
<dbReference type="InterPro" id="IPR030616">
    <property type="entry name" value="Aur-like"/>
</dbReference>
<evidence type="ECO:0000256" key="8">
    <source>
        <dbReference type="PIRSR" id="PIRSR630616-3"/>
    </source>
</evidence>